<evidence type="ECO:0000259" key="5">
    <source>
        <dbReference type="Pfam" id="PF01137"/>
    </source>
</evidence>
<evidence type="ECO:0000313" key="8">
    <source>
        <dbReference type="EnsemblMetazoa" id="KAF7490732.1"/>
    </source>
</evidence>
<proteinExistence type="inferred from homology"/>
<dbReference type="AlphaFoldDB" id="A0A834R7Z2"/>
<evidence type="ECO:0000256" key="4">
    <source>
        <dbReference type="ARBA" id="ARBA00023242"/>
    </source>
</evidence>
<dbReference type="InterPro" id="IPR013792">
    <property type="entry name" value="RNA3'P_cycl/enolpyr_Trfase_a/b"/>
</dbReference>
<dbReference type="InterPro" id="IPR037136">
    <property type="entry name" value="RNA3'_phos_cyclase_dom_sf"/>
</dbReference>
<accession>A0A834R7Z2</accession>
<feature type="domain" description="RNA 3'-terminal phosphate cyclase" evidence="5">
    <location>
        <begin position="9"/>
        <end position="341"/>
    </location>
</feature>
<dbReference type="OrthoDB" id="1911237at2759"/>
<evidence type="ECO:0000313" key="9">
    <source>
        <dbReference type="Proteomes" id="UP000070412"/>
    </source>
</evidence>
<comment type="similarity">
    <text evidence="2">Belongs to the RNA 3'-terminal cyclase family. Type 2 subfamily.</text>
</comment>
<dbReference type="PANTHER" id="PTHR11096">
    <property type="entry name" value="RNA 3' TERMINAL PHOSPHATE CYCLASE"/>
    <property type="match status" value="1"/>
</dbReference>
<dbReference type="GO" id="GO:0000479">
    <property type="term" value="P:endonucleolytic cleavage of tricistronic rRNA transcript (SSU-rRNA, 5.8S rRNA, LSU-rRNA)"/>
    <property type="evidence" value="ECO:0007669"/>
    <property type="project" value="TreeGrafter"/>
</dbReference>
<dbReference type="Proteomes" id="UP000070412">
    <property type="component" value="Unassembled WGS sequence"/>
</dbReference>
<dbReference type="Pfam" id="PF05189">
    <property type="entry name" value="RTC_insert"/>
    <property type="match status" value="1"/>
</dbReference>
<dbReference type="EMBL" id="WVUK01000062">
    <property type="protein sequence ID" value="KAF7490732.1"/>
    <property type="molecule type" value="Genomic_DNA"/>
</dbReference>
<dbReference type="PROSITE" id="PS01287">
    <property type="entry name" value="RTC"/>
    <property type="match status" value="1"/>
</dbReference>
<dbReference type="FunFam" id="3.30.360.20:FF:000001">
    <property type="entry name" value="RNA terminal phosphate cyclase-like 1"/>
    <property type="match status" value="1"/>
</dbReference>
<evidence type="ECO:0000313" key="7">
    <source>
        <dbReference type="EMBL" id="KAF7490732.1"/>
    </source>
</evidence>
<dbReference type="GO" id="GO:0004521">
    <property type="term" value="F:RNA endonuclease activity"/>
    <property type="evidence" value="ECO:0007669"/>
    <property type="project" value="TreeGrafter"/>
</dbReference>
<reference evidence="9" key="1">
    <citation type="journal article" date="2020" name="PLoS Negl. Trop. Dis.">
        <title>High-quality nuclear genome for Sarcoptes scabiei-A critical resource for a neglected parasite.</title>
        <authorList>
            <person name="Korhonen P.K."/>
            <person name="Gasser R.B."/>
            <person name="Ma G."/>
            <person name="Wang T."/>
            <person name="Stroehlein A.J."/>
            <person name="Young N.D."/>
            <person name="Ang C.S."/>
            <person name="Fernando D.D."/>
            <person name="Lu H.C."/>
            <person name="Taylor S."/>
            <person name="Reynolds S.L."/>
            <person name="Mofiz E."/>
            <person name="Najaraj S.H."/>
            <person name="Gowda H."/>
            <person name="Madugundu A."/>
            <person name="Renuse S."/>
            <person name="Holt D."/>
            <person name="Pandey A."/>
            <person name="Papenfuss A.T."/>
            <person name="Fischer K."/>
        </authorList>
    </citation>
    <scope>NUCLEOTIDE SEQUENCE [LARGE SCALE GENOMIC DNA]</scope>
</reference>
<dbReference type="PANTHER" id="PTHR11096:SF1">
    <property type="entry name" value="RNA 3'-TERMINAL PHOSPHATE CYCLASE-LIKE PROTEIN"/>
    <property type="match status" value="1"/>
</dbReference>
<evidence type="ECO:0000259" key="6">
    <source>
        <dbReference type="Pfam" id="PF05189"/>
    </source>
</evidence>
<protein>
    <submittedName>
        <fullName evidence="7">RNA 3'-terminal phosphate cyclase-like protein</fullName>
    </submittedName>
</protein>
<comment type="subcellular location">
    <subcellularLocation>
        <location evidence="1">Nucleus</location>
        <location evidence="1">Nucleolus</location>
    </subcellularLocation>
</comment>
<evidence type="ECO:0000256" key="3">
    <source>
        <dbReference type="ARBA" id="ARBA00022517"/>
    </source>
</evidence>
<dbReference type="InterPro" id="IPR023797">
    <property type="entry name" value="RNA3'_phos_cyclase_dom"/>
</dbReference>
<dbReference type="Gene3D" id="3.65.10.20">
    <property type="entry name" value="RNA 3'-terminal phosphate cyclase domain"/>
    <property type="match status" value="1"/>
</dbReference>
<dbReference type="GO" id="GO:0005730">
    <property type="term" value="C:nucleolus"/>
    <property type="evidence" value="ECO:0007669"/>
    <property type="project" value="UniProtKB-SubCell"/>
</dbReference>
<evidence type="ECO:0000256" key="2">
    <source>
        <dbReference type="ARBA" id="ARBA00007089"/>
    </source>
</evidence>
<keyword evidence="3" id="KW-0690">Ribosome biogenesis</keyword>
<dbReference type="SUPFAM" id="SSF55205">
    <property type="entry name" value="EPT/RTPC-like"/>
    <property type="match status" value="1"/>
</dbReference>
<feature type="domain" description="RNA 3'-terminal phosphate cyclase insert" evidence="6">
    <location>
        <begin position="183"/>
        <end position="288"/>
    </location>
</feature>
<dbReference type="InterPro" id="IPR016443">
    <property type="entry name" value="RNA3'_term_phos_cyc_type_2"/>
</dbReference>
<dbReference type="Pfam" id="PF01137">
    <property type="entry name" value="RTC"/>
    <property type="match status" value="1"/>
</dbReference>
<dbReference type="EnsemblMetazoa" id="SSS_5830s_mrna">
    <property type="protein sequence ID" value="KAF7490732.1"/>
    <property type="gene ID" value="SSS_5830"/>
</dbReference>
<organism evidence="7">
    <name type="scientific">Sarcoptes scabiei</name>
    <name type="common">Itch mite</name>
    <name type="synonym">Acarus scabiei</name>
    <dbReference type="NCBI Taxonomy" id="52283"/>
    <lineage>
        <taxon>Eukaryota</taxon>
        <taxon>Metazoa</taxon>
        <taxon>Ecdysozoa</taxon>
        <taxon>Arthropoda</taxon>
        <taxon>Chelicerata</taxon>
        <taxon>Arachnida</taxon>
        <taxon>Acari</taxon>
        <taxon>Acariformes</taxon>
        <taxon>Sarcoptiformes</taxon>
        <taxon>Astigmata</taxon>
        <taxon>Psoroptidia</taxon>
        <taxon>Sarcoptoidea</taxon>
        <taxon>Sarcoptidae</taxon>
        <taxon>Sarcoptinae</taxon>
        <taxon>Sarcoptes</taxon>
    </lineage>
</organism>
<dbReference type="InterPro" id="IPR020719">
    <property type="entry name" value="RNA3'_term_phos_cycl-like_CS"/>
</dbReference>
<name>A0A834R7Z2_SARSC</name>
<gene>
    <name evidence="7" type="ORF">SSS_5830</name>
</gene>
<reference evidence="7" key="2">
    <citation type="submission" date="2020-01" db="EMBL/GenBank/DDBJ databases">
        <authorList>
            <person name="Korhonen P.K.K."/>
            <person name="Guangxu M.G."/>
            <person name="Wang T.W."/>
            <person name="Stroehlein A.J.S."/>
            <person name="Young N.D."/>
            <person name="Ang C.-S.A."/>
            <person name="Fernando D.W.F."/>
            <person name="Lu H.L."/>
            <person name="Taylor S.T."/>
            <person name="Ehtesham M.E.M."/>
            <person name="Najaraj S.H.N."/>
            <person name="Harsha G.H.G."/>
            <person name="Madugundu A.M."/>
            <person name="Renuse S.R."/>
            <person name="Holt D.H."/>
            <person name="Pandey A.P."/>
            <person name="Papenfuss A.P."/>
            <person name="Gasser R.B.G."/>
            <person name="Fischer K.F."/>
        </authorList>
    </citation>
    <scope>NUCLEOTIDE SEQUENCE</scope>
    <source>
        <strain evidence="7">SSS_KF_BRIS2020</strain>
    </source>
</reference>
<keyword evidence="4" id="KW-0539">Nucleus</keyword>
<dbReference type="NCBIfam" id="TIGR03400">
    <property type="entry name" value="18S_RNA_Rcl1p"/>
    <property type="match status" value="1"/>
</dbReference>
<sequence length="381" mass="42683">MDCLEFQYSNCLRQRLILSTLTRRKIVIKNIRDNRNLNDFGLKKYEISLLELLEKVTNSSTITIDESGTKIVYKPGILYGGEIEHFCDYERSIGYYLEFLIPLAPFCKFPIEAKLHGITNDRIDPSVDTLKYSLESIKPFLVVASEDELQIKIISRGLRPDGGGLIVFKCPIRKSLKSVHLIDPGKVKRIRGVAFAARVSPQMANRMVDTAKGLLLKLIPDIYIYTDCLRGKNSGKSPGFGISLTAETTEKSFYVGESVSNPPDKTKQEYSLPEDVARQAVNNLLNDIYRGGTINSNSQGLIATLMTFTNRDLSKVIFGPLTPYTIQLFNHIHQFTGLKFKLDVDEKEEKQSGGKKLQKGSKKIIAACVGIGYSNLSKIVK</sequence>
<keyword evidence="9" id="KW-1185">Reference proteome</keyword>
<dbReference type="Gene3D" id="3.30.360.20">
    <property type="entry name" value="RNA 3'-terminal phosphate cyclase, insert domain"/>
    <property type="match status" value="1"/>
</dbReference>
<dbReference type="InterPro" id="IPR000228">
    <property type="entry name" value="RNA3'_term_phos_cyc"/>
</dbReference>
<reference evidence="8" key="3">
    <citation type="submission" date="2022-06" db="UniProtKB">
        <authorList>
            <consortium name="EnsemblMetazoa"/>
        </authorList>
    </citation>
    <scope>IDENTIFICATION</scope>
</reference>
<evidence type="ECO:0000256" key="1">
    <source>
        <dbReference type="ARBA" id="ARBA00004604"/>
    </source>
</evidence>
<dbReference type="InterPro" id="IPR036553">
    <property type="entry name" value="RPTC_insert"/>
</dbReference>
<dbReference type="InterPro" id="IPR013791">
    <property type="entry name" value="RNA3'-term_phos_cycl_insert"/>
</dbReference>